<dbReference type="Proteomes" id="UP000231693">
    <property type="component" value="Unassembled WGS sequence"/>
</dbReference>
<dbReference type="EMBL" id="PGFE01000002">
    <property type="protein sequence ID" value="PJJ73793.1"/>
    <property type="molecule type" value="Genomic_DNA"/>
</dbReference>
<name>A0A2M9CPI3_9CELL</name>
<proteinExistence type="predicted"/>
<gene>
    <name evidence="2" type="ORF">CLV28_1274</name>
</gene>
<accession>A0A2M9CPI3</accession>
<evidence type="ECO:0000313" key="3">
    <source>
        <dbReference type="Proteomes" id="UP000231693"/>
    </source>
</evidence>
<reference evidence="2 3" key="1">
    <citation type="submission" date="2017-11" db="EMBL/GenBank/DDBJ databases">
        <title>Genomic Encyclopedia of Archaeal and Bacterial Type Strains, Phase II (KMG-II): From Individual Species to Whole Genera.</title>
        <authorList>
            <person name="Goeker M."/>
        </authorList>
    </citation>
    <scope>NUCLEOTIDE SEQUENCE [LARGE SCALE GENOMIC DNA]</scope>
    <source>
        <strain evidence="2 3">DSM 25478</strain>
    </source>
</reference>
<sequence>MPPKARLALTWIVIGFLVYAVVKSPDKSAGVIKGIWDVIAMAFASIGTFFQTLIS</sequence>
<dbReference type="RefSeq" id="WP_170062633.1">
    <property type="nucleotide sequence ID" value="NZ_BOOX01000018.1"/>
</dbReference>
<keyword evidence="3" id="KW-1185">Reference proteome</keyword>
<keyword evidence="1" id="KW-0472">Membrane</keyword>
<keyword evidence="1" id="KW-0812">Transmembrane</keyword>
<feature type="transmembrane region" description="Helical" evidence="1">
    <location>
        <begin position="6"/>
        <end position="22"/>
    </location>
</feature>
<feature type="transmembrane region" description="Helical" evidence="1">
    <location>
        <begin position="34"/>
        <end position="54"/>
    </location>
</feature>
<evidence type="ECO:0000256" key="1">
    <source>
        <dbReference type="SAM" id="Phobius"/>
    </source>
</evidence>
<protein>
    <submittedName>
        <fullName evidence="2">Uncharacterized protein</fullName>
    </submittedName>
</protein>
<dbReference type="AlphaFoldDB" id="A0A2M9CPI3"/>
<evidence type="ECO:0000313" key="2">
    <source>
        <dbReference type="EMBL" id="PJJ73793.1"/>
    </source>
</evidence>
<comment type="caution">
    <text evidence="2">The sequence shown here is derived from an EMBL/GenBank/DDBJ whole genome shotgun (WGS) entry which is preliminary data.</text>
</comment>
<keyword evidence="1" id="KW-1133">Transmembrane helix</keyword>
<organism evidence="2 3">
    <name type="scientific">Sediminihabitans luteus</name>
    <dbReference type="NCBI Taxonomy" id="1138585"/>
    <lineage>
        <taxon>Bacteria</taxon>
        <taxon>Bacillati</taxon>
        <taxon>Actinomycetota</taxon>
        <taxon>Actinomycetes</taxon>
        <taxon>Micrococcales</taxon>
        <taxon>Cellulomonadaceae</taxon>
        <taxon>Sediminihabitans</taxon>
    </lineage>
</organism>